<evidence type="ECO:0000313" key="2">
    <source>
        <dbReference type="EMBL" id="OWF55919.1"/>
    </source>
</evidence>
<accession>A0A210R4I7</accession>
<dbReference type="EMBL" id="NEDP02000449">
    <property type="protein sequence ID" value="OWF55919.1"/>
    <property type="molecule type" value="Genomic_DNA"/>
</dbReference>
<dbReference type="Pfam" id="PF07093">
    <property type="entry name" value="SGT1"/>
    <property type="match status" value="1"/>
</dbReference>
<protein>
    <submittedName>
        <fullName evidence="2">Protein SGT1-like</fullName>
    </submittedName>
</protein>
<organism evidence="2 3">
    <name type="scientific">Mizuhopecten yessoensis</name>
    <name type="common">Japanese scallop</name>
    <name type="synonym">Patinopecten yessoensis</name>
    <dbReference type="NCBI Taxonomy" id="6573"/>
    <lineage>
        <taxon>Eukaryota</taxon>
        <taxon>Metazoa</taxon>
        <taxon>Spiralia</taxon>
        <taxon>Lophotrochozoa</taxon>
        <taxon>Mollusca</taxon>
        <taxon>Bivalvia</taxon>
        <taxon>Autobranchia</taxon>
        <taxon>Pteriomorphia</taxon>
        <taxon>Pectinida</taxon>
        <taxon>Pectinoidea</taxon>
        <taxon>Pectinidae</taxon>
        <taxon>Mizuhopecten</taxon>
    </lineage>
</organism>
<feature type="region of interest" description="Disordered" evidence="1">
    <location>
        <begin position="624"/>
        <end position="695"/>
    </location>
</feature>
<keyword evidence="3" id="KW-1185">Reference proteome</keyword>
<feature type="compositionally biased region" description="Acidic residues" evidence="1">
    <location>
        <begin position="516"/>
        <end position="526"/>
    </location>
</feature>
<dbReference type="PANTHER" id="PTHR13060:SF0">
    <property type="entry name" value="PROTEIN ECDYSONELESS HOMOLOG"/>
    <property type="match status" value="1"/>
</dbReference>
<dbReference type="OrthoDB" id="27237at2759"/>
<dbReference type="STRING" id="6573.A0A210R4I7"/>
<dbReference type="PANTHER" id="PTHR13060">
    <property type="entry name" value="SGT1 PROTEIN HSGT1 SUPPRESSOR OF GCR2"/>
    <property type="match status" value="1"/>
</dbReference>
<dbReference type="InterPro" id="IPR010770">
    <property type="entry name" value="Ecd"/>
</dbReference>
<feature type="compositionally biased region" description="Basic and acidic residues" evidence="1">
    <location>
        <begin position="547"/>
        <end position="556"/>
    </location>
</feature>
<evidence type="ECO:0000313" key="3">
    <source>
        <dbReference type="Proteomes" id="UP000242188"/>
    </source>
</evidence>
<evidence type="ECO:0000256" key="1">
    <source>
        <dbReference type="SAM" id="MobiDB-lite"/>
    </source>
</evidence>
<dbReference type="AlphaFoldDB" id="A0A210R4I7"/>
<comment type="caution">
    <text evidence="2">The sequence shown here is derived from an EMBL/GenBank/DDBJ whole genome shotgun (WGS) entry which is preliminary data.</text>
</comment>
<reference evidence="2 3" key="1">
    <citation type="journal article" date="2017" name="Nat. Ecol. Evol.">
        <title>Scallop genome provides insights into evolution of bilaterian karyotype and development.</title>
        <authorList>
            <person name="Wang S."/>
            <person name="Zhang J."/>
            <person name="Jiao W."/>
            <person name="Li J."/>
            <person name="Xun X."/>
            <person name="Sun Y."/>
            <person name="Guo X."/>
            <person name="Huan P."/>
            <person name="Dong B."/>
            <person name="Zhang L."/>
            <person name="Hu X."/>
            <person name="Sun X."/>
            <person name="Wang J."/>
            <person name="Zhao C."/>
            <person name="Wang Y."/>
            <person name="Wang D."/>
            <person name="Huang X."/>
            <person name="Wang R."/>
            <person name="Lv J."/>
            <person name="Li Y."/>
            <person name="Zhang Z."/>
            <person name="Liu B."/>
            <person name="Lu W."/>
            <person name="Hui Y."/>
            <person name="Liang J."/>
            <person name="Zhou Z."/>
            <person name="Hou R."/>
            <person name="Li X."/>
            <person name="Liu Y."/>
            <person name="Li H."/>
            <person name="Ning X."/>
            <person name="Lin Y."/>
            <person name="Zhao L."/>
            <person name="Xing Q."/>
            <person name="Dou J."/>
            <person name="Li Y."/>
            <person name="Mao J."/>
            <person name="Guo H."/>
            <person name="Dou H."/>
            <person name="Li T."/>
            <person name="Mu C."/>
            <person name="Jiang W."/>
            <person name="Fu Q."/>
            <person name="Fu X."/>
            <person name="Miao Y."/>
            <person name="Liu J."/>
            <person name="Yu Q."/>
            <person name="Li R."/>
            <person name="Liao H."/>
            <person name="Li X."/>
            <person name="Kong Y."/>
            <person name="Jiang Z."/>
            <person name="Chourrout D."/>
            <person name="Li R."/>
            <person name="Bao Z."/>
        </authorList>
    </citation>
    <scope>NUCLEOTIDE SEQUENCE [LARGE SCALE GENOMIC DNA]</scope>
    <source>
        <strain evidence="2 3">PY_sf001</strain>
    </source>
</reference>
<feature type="region of interest" description="Disordered" evidence="1">
    <location>
        <begin position="426"/>
        <end position="449"/>
    </location>
</feature>
<feature type="compositionally biased region" description="Polar residues" evidence="1">
    <location>
        <begin position="575"/>
        <end position="590"/>
    </location>
</feature>
<proteinExistence type="predicted"/>
<sequence length="695" mass="77727">MAEKRKHLAEDVVEYFLFPTLPDSLNKSEVAKYLEELLDSYLAFVSPLVVDYIWQNDPFSLVVTAEGDLPAHLYGRTSFGDNIDDEWFIVYLLFKLTKQFSGLIARVVDNDEEFMLIEAADVLPKWIDPETVENRVYIYNGQLHIIPLPQSPADITSLPGSVPSISDAVQCVRTCSPAAVASASIQQAVQTRINEFPAKTKENIHYAHCYIPANLAAILEKRPHLVSQGVLAFYYRDPIDLRSCRTMQYFRPGTRVISRVKLTRCLYAQLMQQKFQPDKRSGWVLPSSINPKYKAHDLGMKLAHGFEILCARCSSNKSKAGNSKCAPQDNDMRWNRYLQSLKERGFFRGEIEGSKLYQQLMSDARQFYTDQLQADLREGSKRNTGGEILRLLDSVEFDIEAMRKAEADLSPPDDDGWLNLTPETLDDMMRKKAGPNSTEKSSNGKDPIDLSKVADSMKAFVEKISGVDGVEIPVEGEDDDDDDIQFDSTGFISAMQKMFEFDDNDSGSSSDMSEYGWEDSDQDFDDQPPSGKPSKHKHKAAVPTVKDYMDLMDRELAPTNVGKSFEKEPQAENGPHTQPKTPTNKSQNINRDIDDEDDDFQPVNIDVNTVKNMLESIGAQQGLAGPASNILNSMGVNVPQPNAEDREENVAPVPPPRKRTPKSVPTKRPSSRSTPSSISLSSSNNAAPVKKETNV</sequence>
<feature type="compositionally biased region" description="Low complexity" evidence="1">
    <location>
        <begin position="662"/>
        <end position="683"/>
    </location>
</feature>
<dbReference type="GO" id="GO:0005634">
    <property type="term" value="C:nucleus"/>
    <property type="evidence" value="ECO:0007669"/>
    <property type="project" value="TreeGrafter"/>
</dbReference>
<name>A0A210R4I7_MIZYE</name>
<feature type="region of interest" description="Disordered" evidence="1">
    <location>
        <begin position="501"/>
        <end position="604"/>
    </location>
</feature>
<gene>
    <name evidence="2" type="ORF">KP79_PYT06445</name>
</gene>
<dbReference type="Proteomes" id="UP000242188">
    <property type="component" value="Unassembled WGS sequence"/>
</dbReference>